<feature type="compositionally biased region" description="Low complexity" evidence="1">
    <location>
        <begin position="171"/>
        <end position="182"/>
    </location>
</feature>
<protein>
    <submittedName>
        <fullName evidence="2">Uncharacterized protein</fullName>
    </submittedName>
</protein>
<comment type="caution">
    <text evidence="2">The sequence shown here is derived from an EMBL/GenBank/DDBJ whole genome shotgun (WGS) entry which is preliminary data.</text>
</comment>
<evidence type="ECO:0000313" key="3">
    <source>
        <dbReference type="Proteomes" id="UP000712600"/>
    </source>
</evidence>
<feature type="region of interest" description="Disordered" evidence="1">
    <location>
        <begin position="1"/>
        <end position="33"/>
    </location>
</feature>
<name>A0A8S9QIK9_BRACR</name>
<proteinExistence type="predicted"/>
<dbReference type="Proteomes" id="UP000712600">
    <property type="component" value="Unassembled WGS sequence"/>
</dbReference>
<organism evidence="2 3">
    <name type="scientific">Brassica cretica</name>
    <name type="common">Mustard</name>
    <dbReference type="NCBI Taxonomy" id="69181"/>
    <lineage>
        <taxon>Eukaryota</taxon>
        <taxon>Viridiplantae</taxon>
        <taxon>Streptophyta</taxon>
        <taxon>Embryophyta</taxon>
        <taxon>Tracheophyta</taxon>
        <taxon>Spermatophyta</taxon>
        <taxon>Magnoliopsida</taxon>
        <taxon>eudicotyledons</taxon>
        <taxon>Gunneridae</taxon>
        <taxon>Pentapetalae</taxon>
        <taxon>rosids</taxon>
        <taxon>malvids</taxon>
        <taxon>Brassicales</taxon>
        <taxon>Brassicaceae</taxon>
        <taxon>Brassiceae</taxon>
        <taxon>Brassica</taxon>
    </lineage>
</organism>
<dbReference type="AlphaFoldDB" id="A0A8S9QIK9"/>
<sequence length="226" mass="24089">MIGDSGSKIDGDPGSKQDGGGGPSSDNGVGIAKNDIVELEGFSSKEENGKASKEIVTKLIEELESMTEKESLTGSKPLILDVAAEKSTDKEEWAYVGTSKGGQASPIKKAESCRSPNGFQVLQDLREEGEIDGEDEDIVEENMENDVLKGYIAKAVEVEEDGGADKDGFVVKDPPSVDPSVDLTGDTRESIQRQSSYSRGRGTPYGALLRGMAEFSRVPLILSVQQ</sequence>
<accession>A0A8S9QIK9</accession>
<evidence type="ECO:0000313" key="2">
    <source>
        <dbReference type="EMBL" id="KAF3542157.1"/>
    </source>
</evidence>
<dbReference type="EMBL" id="QGKX02001290">
    <property type="protein sequence ID" value="KAF3542157.1"/>
    <property type="molecule type" value="Genomic_DNA"/>
</dbReference>
<evidence type="ECO:0000256" key="1">
    <source>
        <dbReference type="SAM" id="MobiDB-lite"/>
    </source>
</evidence>
<reference evidence="2" key="1">
    <citation type="submission" date="2019-12" db="EMBL/GenBank/DDBJ databases">
        <title>Genome sequencing and annotation of Brassica cretica.</title>
        <authorList>
            <person name="Studholme D.J."/>
            <person name="Sarris P."/>
        </authorList>
    </citation>
    <scope>NUCLEOTIDE SEQUENCE</scope>
    <source>
        <strain evidence="2">PFS-109/04</strain>
        <tissue evidence="2">Leaf</tissue>
    </source>
</reference>
<gene>
    <name evidence="2" type="ORF">F2Q69_00021660</name>
</gene>
<feature type="region of interest" description="Disordered" evidence="1">
    <location>
        <begin position="164"/>
        <end position="203"/>
    </location>
</feature>